<reference evidence="2" key="1">
    <citation type="submission" date="2017-04" db="EMBL/GenBank/DDBJ databases">
        <title>Genome deletions in a multicellular cyanobacterial endosymbiont for morphological adaptation in marine diatoms.</title>
        <authorList>
            <person name="Wang Y."/>
            <person name="Gao H."/>
            <person name="Li R."/>
            <person name="Xu X."/>
        </authorList>
    </citation>
    <scope>NUCLEOTIDE SEQUENCE</scope>
    <source>
        <strain evidence="2">FACHB 800</strain>
    </source>
</reference>
<proteinExistence type="predicted"/>
<dbReference type="RefSeq" id="WP_206756230.1">
    <property type="nucleotide sequence ID" value="NZ_CP021056.1"/>
</dbReference>
<organism evidence="2 3">
    <name type="scientific">Richelia sinica FACHB-800</name>
    <dbReference type="NCBI Taxonomy" id="1357546"/>
    <lineage>
        <taxon>Bacteria</taxon>
        <taxon>Bacillati</taxon>
        <taxon>Cyanobacteriota</taxon>
        <taxon>Cyanophyceae</taxon>
        <taxon>Nostocales</taxon>
        <taxon>Nostocaceae</taxon>
        <taxon>Richelia</taxon>
    </lineage>
</organism>
<keyword evidence="1" id="KW-0812">Transmembrane</keyword>
<keyword evidence="1" id="KW-1133">Transmembrane helix</keyword>
<dbReference type="Proteomes" id="UP000683511">
    <property type="component" value="Chromosome"/>
</dbReference>
<dbReference type="KEGG" id="rsin:B6N60_03660"/>
<dbReference type="EMBL" id="CP021056">
    <property type="protein sequence ID" value="QXE24950.1"/>
    <property type="molecule type" value="Genomic_DNA"/>
</dbReference>
<sequence>MNLPLQFLWMYGLGVVLPISWLMVNDICEPAPTISVDVWSRGSFTNILVDG</sequence>
<feature type="transmembrane region" description="Helical" evidence="1">
    <location>
        <begin position="7"/>
        <end position="24"/>
    </location>
</feature>
<accession>A0A975TAK6</accession>
<name>A0A975TAK6_9NOST</name>
<evidence type="ECO:0000313" key="2">
    <source>
        <dbReference type="EMBL" id="QXE24950.1"/>
    </source>
</evidence>
<keyword evidence="3" id="KW-1185">Reference proteome</keyword>
<dbReference type="AlphaFoldDB" id="A0A975TAK6"/>
<evidence type="ECO:0000256" key="1">
    <source>
        <dbReference type="SAM" id="Phobius"/>
    </source>
</evidence>
<keyword evidence="1" id="KW-0472">Membrane</keyword>
<gene>
    <name evidence="2" type="ORF">B6N60_03660</name>
</gene>
<protein>
    <submittedName>
        <fullName evidence="2">Uncharacterized protein</fullName>
    </submittedName>
</protein>
<evidence type="ECO:0000313" key="3">
    <source>
        <dbReference type="Proteomes" id="UP000683511"/>
    </source>
</evidence>